<organism evidence="2 3">
    <name type="scientific">Proteus phage PM16</name>
    <dbReference type="NCBI Taxonomy" id="1357704"/>
    <lineage>
        <taxon>Viruses</taxon>
        <taxon>Duplodnaviria</taxon>
        <taxon>Heunggongvirae</taxon>
        <taxon>Uroviricota</taxon>
        <taxon>Caudoviricetes</taxon>
        <taxon>Autographivirales</taxon>
        <taxon>Autoscriptoviridae</taxon>
        <taxon>Slopekvirinae</taxon>
        <taxon>Novosibovirus</taxon>
        <taxon>Novosibovirus PM16</taxon>
    </lineage>
</organism>
<feature type="region of interest" description="Disordered" evidence="1">
    <location>
        <begin position="227"/>
        <end position="263"/>
    </location>
</feature>
<dbReference type="RefSeq" id="YP_009147855.1">
    <property type="nucleotide sequence ID" value="NC_027342.1"/>
</dbReference>
<dbReference type="EMBL" id="KF319020">
    <property type="protein sequence ID" value="AGZ17265.1"/>
    <property type="molecule type" value="Genomic_DNA"/>
</dbReference>
<dbReference type="KEGG" id="vg:24722465"/>
<feature type="compositionally biased region" description="Low complexity" evidence="1">
    <location>
        <begin position="242"/>
        <end position="254"/>
    </location>
</feature>
<gene>
    <name evidence="2" type="ORF">PM16_20</name>
</gene>
<sequence length="263" mass="28691">MNILEQLNCLVETALETSSIDMTETSKGGGGSTILENGTYYGHFLEYIELGKQLPTKDGKPTGKPAVLTVKVAFKLYSPTGEIAYIRPFPMAYSNGEKANFKKLFDRLNLKGDIKHMAQKLGQAFKFEVTKETSRQGKEYNKINLETITGLPKFDPETGEAVKLPELDTSELRLFLWSNPTQETWDALYIDGTNDKGKSKNFIQEDILKAVDYEGSPLQALLEGGVPNLEAPAPEAPSATQAPVAPRAPTAPVAPMAPPAPAE</sequence>
<evidence type="ECO:0000313" key="2">
    <source>
        <dbReference type="EMBL" id="AGZ17265.1"/>
    </source>
</evidence>
<accession>A0A0A6ZKB6</accession>
<evidence type="ECO:0000256" key="1">
    <source>
        <dbReference type="SAM" id="MobiDB-lite"/>
    </source>
</evidence>
<evidence type="ECO:0000313" key="3">
    <source>
        <dbReference type="Proteomes" id="UP000031091"/>
    </source>
</evidence>
<dbReference type="OrthoDB" id="17823at10239"/>
<reference evidence="3" key="1">
    <citation type="submission" date="2013-07" db="EMBL/GenBank/DDBJ databases">
        <title>Isolation and characterization of PM16 - a novel Podoviridae bacteriophage specific for Proteus mirabilis.</title>
        <authorList>
            <person name="Morozova V.V."/>
            <person name="Tupikin A.E."/>
            <person name="Kabilov M.R."/>
            <person name="Kurilshikov A.M."/>
            <person name="Babkin I.V."/>
            <person name="Shedko E.D."/>
        </authorList>
    </citation>
    <scope>NUCLEOTIDE SEQUENCE [LARGE SCALE GENOMIC DNA]</scope>
</reference>
<name>A0A0A6ZKB6_9CAUD</name>
<protein>
    <submittedName>
        <fullName evidence="2">Uncharacterized protein</fullName>
    </submittedName>
</protein>
<keyword evidence="3" id="KW-1185">Reference proteome</keyword>
<dbReference type="Proteomes" id="UP000031091">
    <property type="component" value="Segment"/>
</dbReference>
<proteinExistence type="predicted"/>
<dbReference type="GeneID" id="24722465"/>